<accession>A0A0B5AT86</accession>
<name>A0A0B5AT86_9BACL</name>
<organism evidence="2 3">
    <name type="scientific">Jeotgalibacillus malaysiensis</name>
    <dbReference type="NCBI Taxonomy" id="1508404"/>
    <lineage>
        <taxon>Bacteria</taxon>
        <taxon>Bacillati</taxon>
        <taxon>Bacillota</taxon>
        <taxon>Bacilli</taxon>
        <taxon>Bacillales</taxon>
        <taxon>Caryophanaceae</taxon>
        <taxon>Jeotgalibacillus</taxon>
    </lineage>
</organism>
<dbReference type="Proteomes" id="UP000031449">
    <property type="component" value="Plasmid unnamed"/>
</dbReference>
<sequence>MTKTINVITIKKEGTKTVVAQEELEHDLESLQKFVGGYIEVTVAIPGSDDSNAVDLLMVLNDEGKMKQLPPTIAYVKDREVVDFVAGNAFITRRTGEDFGSVTDEDFRTIQSYYHGHAALSVDGEHHHVIVFDGNKKG</sequence>
<dbReference type="EMBL" id="CP009417">
    <property type="protein sequence ID" value="AJD93425.1"/>
    <property type="molecule type" value="Genomic_DNA"/>
</dbReference>
<evidence type="ECO:0000313" key="3">
    <source>
        <dbReference type="Proteomes" id="UP000031449"/>
    </source>
</evidence>
<reference evidence="2 3" key="1">
    <citation type="submission" date="2014-08" db="EMBL/GenBank/DDBJ databases">
        <title>Complete genome of a marine bacteria Jeotgalibacillus malaysiensis.</title>
        <authorList>
            <person name="Yaakop A.S."/>
            <person name="Chan K.-G."/>
            <person name="Goh K.M."/>
        </authorList>
    </citation>
    <scope>NUCLEOTIDE SEQUENCE [LARGE SCALE GENOMIC DNA]</scope>
    <source>
        <strain evidence="2 3">D5</strain>
        <plasmid evidence="3">Plasmid</plasmid>
    </source>
</reference>
<keyword evidence="2" id="KW-0614">Plasmid</keyword>
<dbReference type="OrthoDB" id="9813511at2"/>
<dbReference type="KEGG" id="jeo:JMA_41070"/>
<dbReference type="BioCyc" id="JESP1508404:G14D9-13391-MONOMER"/>
<evidence type="ECO:0000313" key="2">
    <source>
        <dbReference type="EMBL" id="AJD93425.1"/>
    </source>
</evidence>
<dbReference type="InterPro" id="IPR024559">
    <property type="entry name" value="DUF3846"/>
</dbReference>
<dbReference type="HOGENOM" id="CLU_1852515_0_0_9"/>
<keyword evidence="3" id="KW-1185">Reference proteome</keyword>
<protein>
    <recommendedName>
        <fullName evidence="1">DUF3846 domain-containing protein</fullName>
    </recommendedName>
</protein>
<gene>
    <name evidence="2" type="ORF">JMA_41070</name>
</gene>
<feature type="domain" description="DUF3846" evidence="1">
    <location>
        <begin position="7"/>
        <end position="114"/>
    </location>
</feature>
<proteinExistence type="predicted"/>
<dbReference type="AlphaFoldDB" id="A0A0B5AT86"/>
<evidence type="ECO:0000259" key="1">
    <source>
        <dbReference type="Pfam" id="PF12957"/>
    </source>
</evidence>
<geneLocation type="plasmid" evidence="3"/>
<dbReference type="Pfam" id="PF12957">
    <property type="entry name" value="DUF3846"/>
    <property type="match status" value="1"/>
</dbReference>